<sequence>MVFDTQGNVGIAVTGGFKGKSDIEGGLSVNATVSYNMESVDDMNGTSAFLEGGQTLGKGLRYRLITHILLDTLMIIGQ</sequence>
<dbReference type="RefSeq" id="WP_184311733.1">
    <property type="nucleotide sequence ID" value="NZ_JACHEN010000021.1"/>
</dbReference>
<comment type="caution">
    <text evidence="1">The sequence shown here is derived from an EMBL/GenBank/DDBJ whole genome shotgun (WGS) entry which is preliminary data.</text>
</comment>
<accession>A0A841KUE2</accession>
<reference evidence="1 2" key="1">
    <citation type="submission" date="2020-08" db="EMBL/GenBank/DDBJ databases">
        <title>Genomic Encyclopedia of Type Strains, Phase IV (KMG-IV): sequencing the most valuable type-strain genomes for metagenomic binning, comparative biology and taxonomic classification.</title>
        <authorList>
            <person name="Goeker M."/>
        </authorList>
    </citation>
    <scope>NUCLEOTIDE SEQUENCE [LARGE SCALE GENOMIC DNA]</scope>
    <source>
        <strain evidence="1 2">DSM 103526</strain>
    </source>
</reference>
<name>A0A841KUE2_9FIRM</name>
<evidence type="ECO:0000313" key="1">
    <source>
        <dbReference type="EMBL" id="MBB6217236.1"/>
    </source>
</evidence>
<dbReference type="EMBL" id="JACHEN010000021">
    <property type="protein sequence ID" value="MBB6217236.1"/>
    <property type="molecule type" value="Genomic_DNA"/>
</dbReference>
<dbReference type="Proteomes" id="UP000579281">
    <property type="component" value="Unassembled WGS sequence"/>
</dbReference>
<evidence type="ECO:0000313" key="2">
    <source>
        <dbReference type="Proteomes" id="UP000579281"/>
    </source>
</evidence>
<proteinExistence type="predicted"/>
<organism evidence="1 2">
    <name type="scientific">Anaerosolibacter carboniphilus</name>
    <dbReference type="NCBI Taxonomy" id="1417629"/>
    <lineage>
        <taxon>Bacteria</taxon>
        <taxon>Bacillati</taxon>
        <taxon>Bacillota</taxon>
        <taxon>Clostridia</taxon>
        <taxon>Peptostreptococcales</taxon>
        <taxon>Thermotaleaceae</taxon>
        <taxon>Anaerosolibacter</taxon>
    </lineage>
</organism>
<keyword evidence="2" id="KW-1185">Reference proteome</keyword>
<gene>
    <name evidence="1" type="ORF">HNQ80_003355</name>
</gene>
<dbReference type="AlphaFoldDB" id="A0A841KUE2"/>
<protein>
    <submittedName>
        <fullName evidence="1">Uncharacterized protein</fullName>
    </submittedName>
</protein>